<gene>
    <name evidence="1" type="ORF">EMELA_v1c07140</name>
</gene>
<dbReference type="AlphaFoldDB" id="A0A2K8NWJ0"/>
<reference evidence="1 2" key="1">
    <citation type="submission" date="2017-11" db="EMBL/GenBank/DDBJ databases">
        <title>Genome sequence of Entomoplasma melaleucae M1 (ATCC 49191).</title>
        <authorList>
            <person name="Lo W.-S."/>
            <person name="Gasparich G.E."/>
            <person name="Kuo C.-H."/>
        </authorList>
    </citation>
    <scope>NUCLEOTIDE SEQUENCE [LARGE SCALE GENOMIC DNA]</scope>
    <source>
        <strain evidence="1 2">M1</strain>
    </source>
</reference>
<keyword evidence="2" id="KW-1185">Reference proteome</keyword>
<dbReference type="Proteomes" id="UP000231896">
    <property type="component" value="Chromosome"/>
</dbReference>
<proteinExistence type="predicted"/>
<sequence length="43" mass="5117">MNLLQTKEILNSEQYLILEWLDIAFSRTQIFETNLETESLSLK</sequence>
<protein>
    <submittedName>
        <fullName evidence="1">Uncharacterized protein</fullName>
    </submittedName>
</protein>
<name>A0A2K8NWJ0_9MOLU</name>
<organism evidence="1 2">
    <name type="scientific">Mesoplasma melaleucae</name>
    <dbReference type="NCBI Taxonomy" id="81459"/>
    <lineage>
        <taxon>Bacteria</taxon>
        <taxon>Bacillati</taxon>
        <taxon>Mycoplasmatota</taxon>
        <taxon>Mollicutes</taxon>
        <taxon>Entomoplasmatales</taxon>
        <taxon>Entomoplasmataceae</taxon>
        <taxon>Mesoplasma</taxon>
    </lineage>
</organism>
<evidence type="ECO:0000313" key="2">
    <source>
        <dbReference type="Proteomes" id="UP000231896"/>
    </source>
</evidence>
<dbReference type="RefSeq" id="WP_268875446.1">
    <property type="nucleotide sequence ID" value="NZ_CP024964.1"/>
</dbReference>
<evidence type="ECO:0000313" key="1">
    <source>
        <dbReference type="EMBL" id="ATZ18212.1"/>
    </source>
</evidence>
<dbReference type="EMBL" id="CP024964">
    <property type="protein sequence ID" value="ATZ18212.1"/>
    <property type="molecule type" value="Genomic_DNA"/>
</dbReference>
<dbReference type="KEGG" id="eml:EMELA_v1c07140"/>
<accession>A0A2K8NWJ0</accession>